<dbReference type="InterPro" id="IPR010722">
    <property type="entry name" value="BATS_dom"/>
</dbReference>
<comment type="caution">
    <text evidence="15">The sequence shown here is derived from an EMBL/GenBank/DDBJ whole genome shotgun (WGS) entry which is preliminary data.</text>
</comment>
<dbReference type="EMBL" id="JAGQDG010000005">
    <property type="protein sequence ID" value="MBQ0936369.1"/>
    <property type="molecule type" value="Genomic_DNA"/>
</dbReference>
<evidence type="ECO:0000313" key="16">
    <source>
        <dbReference type="Proteomes" id="UP000672097"/>
    </source>
</evidence>
<comment type="catalytic activity">
    <reaction evidence="12 13">
        <text>(4R,5S)-dethiobiotin + (sulfur carrier)-SH + 2 reduced [2Fe-2S]-[ferredoxin] + 2 S-adenosyl-L-methionine = (sulfur carrier)-H + biotin + 2 5'-deoxyadenosine + 2 L-methionine + 2 oxidized [2Fe-2S]-[ferredoxin]</text>
        <dbReference type="Rhea" id="RHEA:22060"/>
        <dbReference type="Rhea" id="RHEA-COMP:10000"/>
        <dbReference type="Rhea" id="RHEA-COMP:10001"/>
        <dbReference type="Rhea" id="RHEA-COMP:14737"/>
        <dbReference type="Rhea" id="RHEA-COMP:14739"/>
        <dbReference type="ChEBI" id="CHEBI:17319"/>
        <dbReference type="ChEBI" id="CHEBI:29917"/>
        <dbReference type="ChEBI" id="CHEBI:33737"/>
        <dbReference type="ChEBI" id="CHEBI:33738"/>
        <dbReference type="ChEBI" id="CHEBI:57586"/>
        <dbReference type="ChEBI" id="CHEBI:57844"/>
        <dbReference type="ChEBI" id="CHEBI:59789"/>
        <dbReference type="ChEBI" id="CHEBI:64428"/>
        <dbReference type="ChEBI" id="CHEBI:149473"/>
        <dbReference type="EC" id="2.8.1.6"/>
    </reaction>
</comment>
<evidence type="ECO:0000256" key="4">
    <source>
        <dbReference type="ARBA" id="ARBA00022485"/>
    </source>
</evidence>
<evidence type="ECO:0000256" key="8">
    <source>
        <dbReference type="ARBA" id="ARBA00022723"/>
    </source>
</evidence>
<evidence type="ECO:0000259" key="14">
    <source>
        <dbReference type="PROSITE" id="PS51918"/>
    </source>
</evidence>
<feature type="binding site" evidence="13">
    <location>
        <position position="285"/>
    </location>
    <ligand>
        <name>[2Fe-2S] cluster</name>
        <dbReference type="ChEBI" id="CHEBI:190135"/>
    </ligand>
</feature>
<dbReference type="PANTHER" id="PTHR22976:SF2">
    <property type="entry name" value="BIOTIN SYNTHASE, MITOCHONDRIAL"/>
    <property type="match status" value="1"/>
</dbReference>
<comment type="similarity">
    <text evidence="2 13">Belongs to the radical SAM superfamily. Biotin synthase family.</text>
</comment>
<keyword evidence="5 13" id="KW-0808">Transferase</keyword>
<reference evidence="15 16" key="1">
    <citation type="submission" date="2021-04" db="EMBL/GenBank/DDBJ databases">
        <title>The genome sequence of type strain Ideonella paludis KCTC 32238.</title>
        <authorList>
            <person name="Liu Y."/>
        </authorList>
    </citation>
    <scope>NUCLEOTIDE SEQUENCE [LARGE SCALE GENOMIC DNA]</scope>
    <source>
        <strain evidence="15 16">KCTC 32238</strain>
    </source>
</reference>
<feature type="binding site" evidence="13">
    <location>
        <position position="153"/>
    </location>
    <ligand>
        <name>[2Fe-2S] cluster</name>
        <dbReference type="ChEBI" id="CHEBI:190135"/>
    </ligand>
</feature>
<evidence type="ECO:0000256" key="3">
    <source>
        <dbReference type="ARBA" id="ARBA00012236"/>
    </source>
</evidence>
<dbReference type="InterPro" id="IPR002684">
    <property type="entry name" value="Biotin_synth/BioAB"/>
</dbReference>
<keyword evidence="16" id="KW-1185">Reference proteome</keyword>
<evidence type="ECO:0000256" key="11">
    <source>
        <dbReference type="ARBA" id="ARBA00023014"/>
    </source>
</evidence>
<sequence length="342" mass="36878">MSSVCTGAAEAPIHLHRPQPAAEAADAAAARWRVEQIEALFELPLTELLFQAQTVHRQHFAADEVELATLLSIKTGGCPEDCGYCPQSVHYDTGVEASKMMEVDAVREAALAAKAAGATRFCMGAAWRAPKDRDVEKVAELVREVKSLGLEACCTLGMLSKPQAEQLKAAGLDYYNHNLDTAPETYGRIITTRDYQDRLDTLEHVRGAGMSVCCGGIVGMGESRRERAGLIAQLANLDPYPESVPINELVQVEGTPLAGTDKLDPFEFVRTIAVARITMPKARVRLSAGRQQMPEGIQALCFVAGANSIFYGDKLLTTGNPDVARDQALLQRLGLRARATGG</sequence>
<evidence type="ECO:0000256" key="1">
    <source>
        <dbReference type="ARBA" id="ARBA00004942"/>
    </source>
</evidence>
<dbReference type="InterPro" id="IPR013785">
    <property type="entry name" value="Aldolase_TIM"/>
</dbReference>
<dbReference type="InterPro" id="IPR007197">
    <property type="entry name" value="rSAM"/>
</dbReference>
<dbReference type="SFLD" id="SFLDG01278">
    <property type="entry name" value="biotin_synthase_like"/>
    <property type="match status" value="1"/>
</dbReference>
<evidence type="ECO:0000256" key="6">
    <source>
        <dbReference type="ARBA" id="ARBA00022691"/>
    </source>
</evidence>
<protein>
    <recommendedName>
        <fullName evidence="3 13">Biotin synthase</fullName>
        <ecNumber evidence="3 13">2.8.1.6</ecNumber>
    </recommendedName>
</protein>
<dbReference type="SFLD" id="SFLDS00029">
    <property type="entry name" value="Radical_SAM"/>
    <property type="match status" value="1"/>
</dbReference>
<feature type="binding site" evidence="13">
    <location>
        <position position="82"/>
    </location>
    <ligand>
        <name>[4Fe-4S] cluster</name>
        <dbReference type="ChEBI" id="CHEBI:49883"/>
        <note>4Fe-4S-S-AdoMet</note>
    </ligand>
</feature>
<dbReference type="Pfam" id="PF04055">
    <property type="entry name" value="Radical_SAM"/>
    <property type="match status" value="1"/>
</dbReference>
<keyword evidence="7 13" id="KW-0001">2Fe-2S</keyword>
<evidence type="ECO:0000256" key="13">
    <source>
        <dbReference type="HAMAP-Rule" id="MF_01694"/>
    </source>
</evidence>
<keyword evidence="9 13" id="KW-0093">Biotin biosynthesis</keyword>
<feature type="binding site" evidence="13">
    <location>
        <position position="85"/>
    </location>
    <ligand>
        <name>[4Fe-4S] cluster</name>
        <dbReference type="ChEBI" id="CHEBI:49883"/>
        <note>4Fe-4S-S-AdoMet</note>
    </ligand>
</feature>
<dbReference type="HAMAP" id="MF_01694">
    <property type="entry name" value="BioB"/>
    <property type="match status" value="1"/>
</dbReference>
<comment type="cofactor">
    <cofactor evidence="13">
        <name>[4Fe-4S] cluster</name>
        <dbReference type="ChEBI" id="CHEBI:49883"/>
    </cofactor>
    <text evidence="13">Binds 1 [4Fe-4S] cluster. The cluster is coordinated with 3 cysteines and an exchangeable S-adenosyl-L-methionine.</text>
</comment>
<dbReference type="CDD" id="cd01335">
    <property type="entry name" value="Radical_SAM"/>
    <property type="match status" value="1"/>
</dbReference>
<organism evidence="15 16">
    <name type="scientific">Ideonella paludis</name>
    <dbReference type="NCBI Taxonomy" id="1233411"/>
    <lineage>
        <taxon>Bacteria</taxon>
        <taxon>Pseudomonadati</taxon>
        <taxon>Pseudomonadota</taxon>
        <taxon>Betaproteobacteria</taxon>
        <taxon>Burkholderiales</taxon>
        <taxon>Sphaerotilaceae</taxon>
        <taxon>Ideonella</taxon>
    </lineage>
</organism>
<keyword evidence="11 13" id="KW-0411">Iron-sulfur</keyword>
<accession>A0ABS5DYZ8</accession>
<evidence type="ECO:0000256" key="9">
    <source>
        <dbReference type="ARBA" id="ARBA00022756"/>
    </source>
</evidence>
<feature type="binding site" evidence="13">
    <location>
        <position position="78"/>
    </location>
    <ligand>
        <name>[4Fe-4S] cluster</name>
        <dbReference type="ChEBI" id="CHEBI:49883"/>
        <note>4Fe-4S-S-AdoMet</note>
    </ligand>
</feature>
<comment type="cofactor">
    <cofactor evidence="13">
        <name>[2Fe-2S] cluster</name>
        <dbReference type="ChEBI" id="CHEBI:190135"/>
    </cofactor>
    <text evidence="13">Binds 1 [2Fe-2S] cluster. The cluster is coordinated with 3 cysteines and 1 arginine.</text>
</comment>
<dbReference type="SUPFAM" id="SSF102114">
    <property type="entry name" value="Radical SAM enzymes"/>
    <property type="match status" value="1"/>
</dbReference>
<dbReference type="InterPro" id="IPR024177">
    <property type="entry name" value="Biotin_synthase"/>
</dbReference>
<proteinExistence type="inferred from homology"/>
<comment type="pathway">
    <text evidence="1 13">Cofactor biosynthesis; biotin biosynthesis; biotin from 7,8-diaminononanoate: step 2/2.</text>
</comment>
<keyword evidence="10 13" id="KW-0408">Iron</keyword>
<dbReference type="NCBIfam" id="TIGR00433">
    <property type="entry name" value="bioB"/>
    <property type="match status" value="1"/>
</dbReference>
<evidence type="ECO:0000256" key="2">
    <source>
        <dbReference type="ARBA" id="ARBA00010765"/>
    </source>
</evidence>
<dbReference type="Gene3D" id="3.20.20.70">
    <property type="entry name" value="Aldolase class I"/>
    <property type="match status" value="1"/>
</dbReference>
<dbReference type="Proteomes" id="UP000672097">
    <property type="component" value="Unassembled WGS sequence"/>
</dbReference>
<evidence type="ECO:0000256" key="12">
    <source>
        <dbReference type="ARBA" id="ARBA00051157"/>
    </source>
</evidence>
<dbReference type="EC" id="2.8.1.6" evidence="3 13"/>
<keyword evidence="6 13" id="KW-0949">S-adenosyl-L-methionine</keyword>
<dbReference type="GO" id="GO:0004076">
    <property type="term" value="F:biotin synthase activity"/>
    <property type="evidence" value="ECO:0007669"/>
    <property type="project" value="UniProtKB-EC"/>
</dbReference>
<dbReference type="Pfam" id="PF06968">
    <property type="entry name" value="BATS"/>
    <property type="match status" value="1"/>
</dbReference>
<feature type="domain" description="Radical SAM core" evidence="14">
    <location>
        <begin position="63"/>
        <end position="290"/>
    </location>
</feature>
<dbReference type="SMART" id="SM00876">
    <property type="entry name" value="BATS"/>
    <property type="match status" value="1"/>
</dbReference>
<dbReference type="PIRSF" id="PIRSF001619">
    <property type="entry name" value="Biotin_synth"/>
    <property type="match status" value="1"/>
</dbReference>
<dbReference type="PROSITE" id="PS51918">
    <property type="entry name" value="RADICAL_SAM"/>
    <property type="match status" value="1"/>
</dbReference>
<name>A0ABS5DYZ8_9BURK</name>
<comment type="subunit">
    <text evidence="13">Homodimer.</text>
</comment>
<dbReference type="PANTHER" id="PTHR22976">
    <property type="entry name" value="BIOTIN SYNTHASE"/>
    <property type="match status" value="1"/>
</dbReference>
<dbReference type="RefSeq" id="WP_210809722.1">
    <property type="nucleotide sequence ID" value="NZ_JAGQDG010000005.1"/>
</dbReference>
<dbReference type="InterPro" id="IPR058240">
    <property type="entry name" value="rSAM_sf"/>
</dbReference>
<dbReference type="SFLD" id="SFLDF00272">
    <property type="entry name" value="biotin_synthase"/>
    <property type="match status" value="1"/>
</dbReference>
<evidence type="ECO:0000256" key="10">
    <source>
        <dbReference type="ARBA" id="ARBA00023004"/>
    </source>
</evidence>
<feature type="binding site" evidence="13">
    <location>
        <position position="122"/>
    </location>
    <ligand>
        <name>[2Fe-2S] cluster</name>
        <dbReference type="ChEBI" id="CHEBI:190135"/>
    </ligand>
</feature>
<feature type="binding site" evidence="13">
    <location>
        <position position="213"/>
    </location>
    <ligand>
        <name>[2Fe-2S] cluster</name>
        <dbReference type="ChEBI" id="CHEBI:190135"/>
    </ligand>
</feature>
<comment type="function">
    <text evidence="13">Catalyzes the conversion of dethiobiotin (DTB) to biotin by the insertion of a sulfur atom into dethiobiotin via a radical-based mechanism.</text>
</comment>
<dbReference type="InterPro" id="IPR006638">
    <property type="entry name" value="Elp3/MiaA/NifB-like_rSAM"/>
</dbReference>
<keyword evidence="4 13" id="KW-0004">4Fe-4S</keyword>
<evidence type="ECO:0000256" key="5">
    <source>
        <dbReference type="ARBA" id="ARBA00022679"/>
    </source>
</evidence>
<dbReference type="SFLD" id="SFLDG01060">
    <property type="entry name" value="BATS_domain_containing"/>
    <property type="match status" value="1"/>
</dbReference>
<gene>
    <name evidence="13 15" type="primary">bioB</name>
    <name evidence="15" type="ORF">KAK11_13595</name>
</gene>
<dbReference type="SMART" id="SM00729">
    <property type="entry name" value="Elp3"/>
    <property type="match status" value="1"/>
</dbReference>
<keyword evidence="8 13" id="KW-0479">Metal-binding</keyword>
<evidence type="ECO:0000256" key="7">
    <source>
        <dbReference type="ARBA" id="ARBA00022714"/>
    </source>
</evidence>
<evidence type="ECO:0000313" key="15">
    <source>
        <dbReference type="EMBL" id="MBQ0936369.1"/>
    </source>
</evidence>